<protein>
    <recommendedName>
        <fullName evidence="1">YjiS-like domain-containing protein</fullName>
    </recommendedName>
</protein>
<dbReference type="RefSeq" id="WP_091353013.1">
    <property type="nucleotide sequence ID" value="NZ_AP025284.1"/>
</dbReference>
<feature type="domain" description="YjiS-like" evidence="1">
    <location>
        <begin position="23"/>
        <end position="56"/>
    </location>
</feature>
<dbReference type="Pfam" id="PF06568">
    <property type="entry name" value="YjiS-like"/>
    <property type="match status" value="1"/>
</dbReference>
<proteinExistence type="predicted"/>
<sequence>MKSVVLNQIGAKRDSKERLDYLAVWQRWLQRYRSRRLLLQLDREQLKDIGVTREEALEEAGKPFWR</sequence>
<organism evidence="2 3">
    <name type="scientific">Amphritea atlantica</name>
    <dbReference type="NCBI Taxonomy" id="355243"/>
    <lineage>
        <taxon>Bacteria</taxon>
        <taxon>Pseudomonadati</taxon>
        <taxon>Pseudomonadota</taxon>
        <taxon>Gammaproteobacteria</taxon>
        <taxon>Oceanospirillales</taxon>
        <taxon>Oceanospirillaceae</taxon>
        <taxon>Amphritea</taxon>
    </lineage>
</organism>
<dbReference type="InterPro" id="IPR009506">
    <property type="entry name" value="YjiS-like"/>
</dbReference>
<evidence type="ECO:0000313" key="3">
    <source>
        <dbReference type="Proteomes" id="UP000198749"/>
    </source>
</evidence>
<dbReference type="Proteomes" id="UP000198749">
    <property type="component" value="Unassembled WGS sequence"/>
</dbReference>
<accession>A0A1H9D2I5</accession>
<reference evidence="3" key="1">
    <citation type="submission" date="2016-10" db="EMBL/GenBank/DDBJ databases">
        <authorList>
            <person name="Varghese N."/>
            <person name="Submissions S."/>
        </authorList>
    </citation>
    <scope>NUCLEOTIDE SEQUENCE [LARGE SCALE GENOMIC DNA]</scope>
    <source>
        <strain evidence="3">DSM 18887</strain>
    </source>
</reference>
<dbReference type="EMBL" id="FOGB01000001">
    <property type="protein sequence ID" value="SEQ07654.1"/>
    <property type="molecule type" value="Genomic_DNA"/>
</dbReference>
<gene>
    <name evidence="2" type="ORF">SAMN03080615_00308</name>
</gene>
<name>A0A1H9D2I5_9GAMM</name>
<dbReference type="AlphaFoldDB" id="A0A1H9D2I5"/>
<evidence type="ECO:0000259" key="1">
    <source>
        <dbReference type="Pfam" id="PF06568"/>
    </source>
</evidence>
<keyword evidence="3" id="KW-1185">Reference proteome</keyword>
<evidence type="ECO:0000313" key="2">
    <source>
        <dbReference type="EMBL" id="SEQ07654.1"/>
    </source>
</evidence>